<evidence type="ECO:0000256" key="1">
    <source>
        <dbReference type="ARBA" id="ARBA00004651"/>
    </source>
</evidence>
<evidence type="ECO:0000313" key="9">
    <source>
        <dbReference type="EMBL" id="NBI27906.1"/>
    </source>
</evidence>
<evidence type="ECO:0000256" key="3">
    <source>
        <dbReference type="ARBA" id="ARBA00022448"/>
    </source>
</evidence>
<dbReference type="Proteomes" id="UP000448943">
    <property type="component" value="Unassembled WGS sequence"/>
</dbReference>
<organism evidence="9 10">
    <name type="scientific">Chengkuizengella marina</name>
    <dbReference type="NCBI Taxonomy" id="2507566"/>
    <lineage>
        <taxon>Bacteria</taxon>
        <taxon>Bacillati</taxon>
        <taxon>Bacillota</taxon>
        <taxon>Bacilli</taxon>
        <taxon>Bacillales</taxon>
        <taxon>Paenibacillaceae</taxon>
        <taxon>Chengkuizengella</taxon>
    </lineage>
</organism>
<sequence length="237" mass="26142">MEWVILISIVFIATSLQTSTGFGFSILGTPFLFLIYPVQSAIQINIILSLFISVFMIYKIRNEINKTLVTRLIVGSSIGIIPGLLVYLTFNVETFKLLIGILILVLTLLLIFKFTMKQTPLKDFFTGGISGLLTTSIGVPGPPLLLYFSGVNTDKTALRSTTLGYYLFIYLISLIMQIIFGGTNQMVWSSALVAIPAVIGGILFGQLLFKWIDQGTFRIITYGILLITGIFMVVSSL</sequence>
<protein>
    <recommendedName>
        <fullName evidence="8">Probable membrane transporter protein</fullName>
    </recommendedName>
</protein>
<feature type="transmembrane region" description="Helical" evidence="8">
    <location>
        <begin position="94"/>
        <end position="112"/>
    </location>
</feature>
<dbReference type="GO" id="GO:0005886">
    <property type="term" value="C:plasma membrane"/>
    <property type="evidence" value="ECO:0007669"/>
    <property type="project" value="UniProtKB-SubCell"/>
</dbReference>
<evidence type="ECO:0000256" key="2">
    <source>
        <dbReference type="ARBA" id="ARBA00009142"/>
    </source>
</evidence>
<evidence type="ECO:0000256" key="4">
    <source>
        <dbReference type="ARBA" id="ARBA00022475"/>
    </source>
</evidence>
<reference evidence="9 10" key="1">
    <citation type="submission" date="2019-01" db="EMBL/GenBank/DDBJ databases">
        <title>Chengkuizengella sp. nov., isolated from deep-sea sediment of East Pacific Ocean.</title>
        <authorList>
            <person name="Yang J."/>
            <person name="Lai Q."/>
            <person name="Shao Z."/>
        </authorList>
    </citation>
    <scope>NUCLEOTIDE SEQUENCE [LARGE SCALE GENOMIC DNA]</scope>
    <source>
        <strain evidence="9 10">YPA3-1-1</strain>
    </source>
</reference>
<evidence type="ECO:0000313" key="10">
    <source>
        <dbReference type="Proteomes" id="UP000448943"/>
    </source>
</evidence>
<dbReference type="OrthoDB" id="7843147at2"/>
<evidence type="ECO:0000256" key="5">
    <source>
        <dbReference type="ARBA" id="ARBA00022692"/>
    </source>
</evidence>
<feature type="transmembrane region" description="Helical" evidence="8">
    <location>
        <begin position="215"/>
        <end position="234"/>
    </location>
</feature>
<keyword evidence="10" id="KW-1185">Reference proteome</keyword>
<keyword evidence="4 8" id="KW-1003">Cell membrane</keyword>
<feature type="transmembrane region" description="Helical" evidence="8">
    <location>
        <begin position="187"/>
        <end position="209"/>
    </location>
</feature>
<gene>
    <name evidence="9" type="ORF">ERL59_02885</name>
</gene>
<keyword evidence="5 8" id="KW-0812">Transmembrane</keyword>
<comment type="similarity">
    <text evidence="2 8">Belongs to the 4-toluene sulfonate uptake permease (TSUP) (TC 2.A.102) family.</text>
</comment>
<evidence type="ECO:0000256" key="7">
    <source>
        <dbReference type="ARBA" id="ARBA00023136"/>
    </source>
</evidence>
<keyword evidence="6 8" id="KW-1133">Transmembrane helix</keyword>
<feature type="transmembrane region" description="Helical" evidence="8">
    <location>
        <begin position="124"/>
        <end position="143"/>
    </location>
</feature>
<dbReference type="PANTHER" id="PTHR30269">
    <property type="entry name" value="TRANSMEMBRANE PROTEIN YFCA"/>
    <property type="match status" value="1"/>
</dbReference>
<dbReference type="InterPro" id="IPR002781">
    <property type="entry name" value="TM_pro_TauE-like"/>
</dbReference>
<feature type="transmembrane region" description="Helical" evidence="8">
    <location>
        <begin position="68"/>
        <end position="88"/>
    </location>
</feature>
<feature type="transmembrane region" description="Helical" evidence="8">
    <location>
        <begin position="31"/>
        <end position="56"/>
    </location>
</feature>
<dbReference type="Pfam" id="PF01925">
    <property type="entry name" value="TauE"/>
    <property type="match status" value="1"/>
</dbReference>
<dbReference type="RefSeq" id="WP_160644313.1">
    <property type="nucleotide sequence ID" value="NZ_SIJB01000007.1"/>
</dbReference>
<name>A0A6N9PYC3_9BACL</name>
<comment type="caution">
    <text evidence="9">The sequence shown here is derived from an EMBL/GenBank/DDBJ whole genome shotgun (WGS) entry which is preliminary data.</text>
</comment>
<keyword evidence="7 8" id="KW-0472">Membrane</keyword>
<accession>A0A6N9PYC3</accession>
<keyword evidence="3" id="KW-0813">Transport</keyword>
<feature type="transmembrane region" description="Helical" evidence="8">
    <location>
        <begin position="163"/>
        <end position="180"/>
    </location>
</feature>
<dbReference type="InterPro" id="IPR052017">
    <property type="entry name" value="TSUP"/>
</dbReference>
<evidence type="ECO:0000256" key="6">
    <source>
        <dbReference type="ARBA" id="ARBA00022989"/>
    </source>
</evidence>
<comment type="subcellular location">
    <subcellularLocation>
        <location evidence="1 8">Cell membrane</location>
        <topology evidence="1 8">Multi-pass membrane protein</topology>
    </subcellularLocation>
</comment>
<dbReference type="EMBL" id="SIJB01000007">
    <property type="protein sequence ID" value="NBI27906.1"/>
    <property type="molecule type" value="Genomic_DNA"/>
</dbReference>
<dbReference type="PANTHER" id="PTHR30269:SF37">
    <property type="entry name" value="MEMBRANE TRANSPORTER PROTEIN"/>
    <property type="match status" value="1"/>
</dbReference>
<evidence type="ECO:0000256" key="8">
    <source>
        <dbReference type="RuleBase" id="RU363041"/>
    </source>
</evidence>
<dbReference type="AlphaFoldDB" id="A0A6N9PYC3"/>
<proteinExistence type="inferred from homology"/>